<protein>
    <submittedName>
        <fullName evidence="2">Uncharacterized protein</fullName>
    </submittedName>
</protein>
<feature type="transmembrane region" description="Helical" evidence="1">
    <location>
        <begin position="99"/>
        <end position="120"/>
    </location>
</feature>
<organism evidence="2">
    <name type="scientific">Strombidium sp</name>
    <dbReference type="NCBI Taxonomy" id="181122"/>
    <lineage>
        <taxon>Eukaryota</taxon>
        <taxon>Sar</taxon>
        <taxon>Alveolata</taxon>
        <taxon>Ciliophora</taxon>
        <taxon>Intramacronucleata</taxon>
        <taxon>Spirotrichea</taxon>
        <taxon>Oligotrichia</taxon>
        <taxon>Strombidiidae</taxon>
        <taxon>Strombidium</taxon>
    </lineage>
</organism>
<evidence type="ECO:0000313" key="2">
    <source>
        <dbReference type="EMBL" id="QPL15891.1"/>
    </source>
</evidence>
<keyword evidence="2" id="KW-0496">Mitochondrion</keyword>
<reference evidence="2" key="1">
    <citation type="submission" date="2020-05" db="EMBL/GenBank/DDBJ databases">
        <title>Characterization and comparative analysis of mitochondrial genomes of the highly differentiated ciliated protists shed light on the diversity and evolution of the linear molecular architecture.</title>
        <authorList>
            <person name="Zhang T."/>
            <person name="Li C."/>
            <person name="Zhang X."/>
            <person name="Wang C."/>
            <person name="Roger A.J."/>
            <person name="Song W."/>
            <person name="Gao F."/>
        </authorList>
    </citation>
    <scope>NUCLEOTIDE SEQUENCE</scope>
</reference>
<proteinExistence type="predicted"/>
<accession>A0A7T0M4J1</accession>
<keyword evidence="1" id="KW-1133">Transmembrane helix</keyword>
<gene>
    <name evidence="2" type="primary">orf535</name>
</gene>
<name>A0A7T0M4J1_9SPIT</name>
<dbReference type="AlphaFoldDB" id="A0A7T0M4J1"/>
<dbReference type="EMBL" id="MT471315">
    <property type="protein sequence ID" value="QPL15891.1"/>
    <property type="molecule type" value="Genomic_DNA"/>
</dbReference>
<feature type="transmembrane region" description="Helical" evidence="1">
    <location>
        <begin position="50"/>
        <end position="69"/>
    </location>
</feature>
<keyword evidence="1" id="KW-0812">Transmembrane</keyword>
<evidence type="ECO:0000256" key="1">
    <source>
        <dbReference type="SAM" id="Phobius"/>
    </source>
</evidence>
<keyword evidence="1" id="KW-0472">Membrane</keyword>
<geneLocation type="mitochondrion" evidence="2"/>
<sequence>MVDFNLKFFYKNIINFIVLQLPLLNFYKRNELLWLDTYFLDYLQKKTVDLWIRRFIIFTGFILSEHYIFNKIIRFYTLNIHNVLNYLTIFENSNVIENFLNIIFFFVTLILILFFVQLIFI</sequence>